<dbReference type="AlphaFoldDB" id="A0A7Y0K795"/>
<evidence type="ECO:0000256" key="1">
    <source>
        <dbReference type="SAM" id="Phobius"/>
    </source>
</evidence>
<dbReference type="EMBL" id="JABBPK010000001">
    <property type="protein sequence ID" value="NMO77065.1"/>
    <property type="molecule type" value="Genomic_DNA"/>
</dbReference>
<dbReference type="RefSeq" id="WP_169188292.1">
    <property type="nucleotide sequence ID" value="NZ_JABBPK010000001.1"/>
</dbReference>
<reference evidence="4 5" key="1">
    <citation type="submission" date="2020-04" db="EMBL/GenBank/DDBJ databases">
        <title>Bacillus sp. UniB3 isolated from commercial digestive syrup.</title>
        <authorList>
            <person name="Thorat V."/>
            <person name="Kirdat K."/>
            <person name="Tiwarekar B."/>
            <person name="Yadav A."/>
        </authorList>
    </citation>
    <scope>NUCLEOTIDE SEQUENCE [LARGE SCALE GENOMIC DNA]</scope>
    <source>
        <strain evidence="4 5">UniB3</strain>
    </source>
</reference>
<proteinExistence type="predicted"/>
<dbReference type="InterPro" id="IPR025436">
    <property type="entry name" value="DUF4179"/>
</dbReference>
<comment type="caution">
    <text evidence="4">The sequence shown here is derived from an EMBL/GenBank/DDBJ whole genome shotgun (WGS) entry which is preliminary data.</text>
</comment>
<protein>
    <submittedName>
        <fullName evidence="4">DUF4179 domain-containing protein</fullName>
    </submittedName>
</protein>
<name>A0A7Y0K795_9BACI</name>
<organism evidence="4 5">
    <name type="scientific">Niallia alba</name>
    <dbReference type="NCBI Taxonomy" id="2729105"/>
    <lineage>
        <taxon>Bacteria</taxon>
        <taxon>Bacillati</taxon>
        <taxon>Bacillota</taxon>
        <taxon>Bacilli</taxon>
        <taxon>Bacillales</taxon>
        <taxon>Bacillaceae</taxon>
        <taxon>Niallia</taxon>
    </lineage>
</organism>
<accession>A0A7Y0K795</accession>
<keyword evidence="1" id="KW-0472">Membrane</keyword>
<keyword evidence="1" id="KW-0812">Transmembrane</keyword>
<dbReference type="Pfam" id="PF13786">
    <property type="entry name" value="DUF4179"/>
    <property type="match status" value="1"/>
</dbReference>
<gene>
    <name evidence="4" type="ORF">HHU08_08670</name>
</gene>
<evidence type="ECO:0000313" key="4">
    <source>
        <dbReference type="EMBL" id="NMO77065.1"/>
    </source>
</evidence>
<sequence length="436" mass="50495">MYEQEEQSLSKLKNDLKKISLPIEKADEAILSGFLKAKREKNLVKKKQKRLVGLAIAAIIIIFFVTSIRISPTFANALSTIPGMEWMIGFIEQDKGFSAIIENDYYQKVDVSETKGDLTLTIDGVIMDESGMNVFYTLKSTKPLTGGEIKYINLLNKEEFPEHSRSYNVYFPDDIQNEFQDMVEYQFVNSFSFEELTFNFELVTVMDNQEIKFLIPFELKENVKKNITYPINQVVEVENQKITIEEIIVYPLRIGVKVAFDPANTKEILGFEDMRLENEKEEVWSSIKNGTVMRHISENEKTFYLQSNYFEKTKEIYLCINKLMAIDKEDAMVIVDTEASKLIKSPKDGKLKLGKTSENQIEFYMESNSENHFSLFSYAIDADGKELSISTELMTSTNNEKRWELHLENTVYKNPLRLELFAYPNYIEGDVKIEVK</sequence>
<evidence type="ECO:0000259" key="3">
    <source>
        <dbReference type="Pfam" id="PF18705"/>
    </source>
</evidence>
<feature type="transmembrane region" description="Helical" evidence="1">
    <location>
        <begin position="51"/>
        <end position="70"/>
    </location>
</feature>
<dbReference type="Pfam" id="PF18705">
    <property type="entry name" value="DUF5643"/>
    <property type="match status" value="1"/>
</dbReference>
<dbReference type="Gene3D" id="2.60.40.1630">
    <property type="entry name" value="bacillus anthracis domain"/>
    <property type="match status" value="1"/>
</dbReference>
<dbReference type="InterPro" id="IPR040680">
    <property type="entry name" value="DUF5643"/>
</dbReference>
<feature type="domain" description="DUF4179" evidence="2">
    <location>
        <begin position="46"/>
        <end position="140"/>
    </location>
</feature>
<keyword evidence="1" id="KW-1133">Transmembrane helix</keyword>
<evidence type="ECO:0000259" key="2">
    <source>
        <dbReference type="Pfam" id="PF13786"/>
    </source>
</evidence>
<evidence type="ECO:0000313" key="5">
    <source>
        <dbReference type="Proteomes" id="UP000588491"/>
    </source>
</evidence>
<dbReference type="Proteomes" id="UP000588491">
    <property type="component" value="Unassembled WGS sequence"/>
</dbReference>
<keyword evidence="5" id="KW-1185">Reference proteome</keyword>
<feature type="domain" description="DUF5643" evidence="3">
    <location>
        <begin position="227"/>
        <end position="336"/>
    </location>
</feature>